<evidence type="ECO:0000259" key="3">
    <source>
        <dbReference type="Pfam" id="PF05448"/>
    </source>
</evidence>
<comment type="caution">
    <text evidence="4">The sequence shown here is derived from an EMBL/GenBank/DDBJ whole genome shotgun (WGS) entry which is preliminary data.</text>
</comment>
<gene>
    <name evidence="4" type="ORF">EDD31_1814</name>
</gene>
<evidence type="ECO:0000313" key="5">
    <source>
        <dbReference type="Proteomes" id="UP000280668"/>
    </source>
</evidence>
<dbReference type="InterPro" id="IPR039069">
    <property type="entry name" value="CE7"/>
</dbReference>
<organism evidence="4 5">
    <name type="scientific">Bogoriella caseilytica</name>
    <dbReference type="NCBI Taxonomy" id="56055"/>
    <lineage>
        <taxon>Bacteria</taxon>
        <taxon>Bacillati</taxon>
        <taxon>Actinomycetota</taxon>
        <taxon>Actinomycetes</taxon>
        <taxon>Micrococcales</taxon>
        <taxon>Bogoriellaceae</taxon>
        <taxon>Bogoriella</taxon>
    </lineage>
</organism>
<dbReference type="Proteomes" id="UP000280668">
    <property type="component" value="Unassembled WGS sequence"/>
</dbReference>
<reference evidence="4 5" key="1">
    <citation type="submission" date="2018-11" db="EMBL/GenBank/DDBJ databases">
        <title>Sequencing the genomes of 1000 actinobacteria strains.</title>
        <authorList>
            <person name="Klenk H.-P."/>
        </authorList>
    </citation>
    <scope>NUCLEOTIDE SEQUENCE [LARGE SCALE GENOMIC DNA]</scope>
    <source>
        <strain evidence="4 5">DSM 11294</strain>
    </source>
</reference>
<dbReference type="GO" id="GO:0052689">
    <property type="term" value="F:carboxylic ester hydrolase activity"/>
    <property type="evidence" value="ECO:0007669"/>
    <property type="project" value="TreeGrafter"/>
</dbReference>
<sequence>MTSGVTDMPLEELWRHRAPRTCPADFEDFWNQTIESARQAAQPADLRREASPVSTVLIENLTFSGYAGDPIQAQIVRPTTSAPAPAVLQFLDYGEGAGLPGERLHWASCGYVSVIMDSRGQGTRLTAGHTADPHGTGPSVPGFMTRGILDPETFYYRRLYTDALRLVDAVAELPFVDASRIAVTGRGQGGSLALAAAALHRRVAAAMPCAPLLCDAGRSIVITPQPPITEITRFLSVHHGREPEVLRTLAYTDGAELAYRVTIPTYMSTSLMDGVAMPSTAFAAFHNLASQDKSLEVYEHNAHEGGGYRHWLRQVEWLRERFGSD</sequence>
<dbReference type="PANTHER" id="PTHR40111:SF1">
    <property type="entry name" value="CEPHALOSPORIN-C DEACETYLASE"/>
    <property type="match status" value="1"/>
</dbReference>
<dbReference type="PANTHER" id="PTHR40111">
    <property type="entry name" value="CEPHALOSPORIN-C DEACETYLASE"/>
    <property type="match status" value="1"/>
</dbReference>
<dbReference type="InterPro" id="IPR029058">
    <property type="entry name" value="AB_hydrolase_fold"/>
</dbReference>
<feature type="region of interest" description="Disordered" evidence="2">
    <location>
        <begin position="124"/>
        <end position="143"/>
    </location>
</feature>
<protein>
    <submittedName>
        <fullName evidence="4">Cephalosporin-C deacetylase</fullName>
    </submittedName>
</protein>
<dbReference type="Pfam" id="PF05448">
    <property type="entry name" value="AXE1"/>
    <property type="match status" value="1"/>
</dbReference>
<keyword evidence="5" id="KW-1185">Reference proteome</keyword>
<evidence type="ECO:0000256" key="2">
    <source>
        <dbReference type="SAM" id="MobiDB-lite"/>
    </source>
</evidence>
<dbReference type="SUPFAM" id="SSF53474">
    <property type="entry name" value="alpha/beta-Hydrolases"/>
    <property type="match status" value="1"/>
</dbReference>
<dbReference type="InterPro" id="IPR008391">
    <property type="entry name" value="AXE1_dom"/>
</dbReference>
<evidence type="ECO:0000313" key="4">
    <source>
        <dbReference type="EMBL" id="ROR73433.1"/>
    </source>
</evidence>
<evidence type="ECO:0000256" key="1">
    <source>
        <dbReference type="PIRSR" id="PIRSR639069-2"/>
    </source>
</evidence>
<dbReference type="GO" id="GO:0005976">
    <property type="term" value="P:polysaccharide metabolic process"/>
    <property type="evidence" value="ECO:0007669"/>
    <property type="project" value="TreeGrafter"/>
</dbReference>
<feature type="domain" description="Acetyl xylan esterase" evidence="3">
    <location>
        <begin position="6"/>
        <end position="319"/>
    </location>
</feature>
<proteinExistence type="predicted"/>
<name>A0A3N2BDV2_9MICO</name>
<accession>A0A3N2BDV2</accession>
<feature type="binding site" evidence="1">
    <location>
        <position position="93"/>
    </location>
    <ligand>
        <name>substrate</name>
    </ligand>
</feature>
<dbReference type="EMBL" id="RKHK01000001">
    <property type="protein sequence ID" value="ROR73433.1"/>
    <property type="molecule type" value="Genomic_DNA"/>
</dbReference>
<dbReference type="Gene3D" id="3.40.50.1820">
    <property type="entry name" value="alpha/beta hydrolase"/>
    <property type="match status" value="1"/>
</dbReference>
<dbReference type="AlphaFoldDB" id="A0A3N2BDV2"/>
<dbReference type="OrthoDB" id="9770528at2"/>